<reference evidence="2" key="1">
    <citation type="journal article" date="2022" name="bioRxiv">
        <title>Sequencing and chromosome-scale assembly of the giantPleurodeles waltlgenome.</title>
        <authorList>
            <person name="Brown T."/>
            <person name="Elewa A."/>
            <person name="Iarovenko S."/>
            <person name="Subramanian E."/>
            <person name="Araus A.J."/>
            <person name="Petzold A."/>
            <person name="Susuki M."/>
            <person name="Suzuki K.-i.T."/>
            <person name="Hayashi T."/>
            <person name="Toyoda A."/>
            <person name="Oliveira C."/>
            <person name="Osipova E."/>
            <person name="Leigh N.D."/>
            <person name="Simon A."/>
            <person name="Yun M.H."/>
        </authorList>
    </citation>
    <scope>NUCLEOTIDE SEQUENCE</scope>
    <source>
        <strain evidence="2">20211129_DDA</strain>
        <tissue evidence="2">Liver</tissue>
    </source>
</reference>
<sequence>MNPEVEGYAERKRNTGQTPGKTDAIKDGEQRTECDLIGPEDRGEITVKECGNNKPTEETCDAEPSTNVEIQKDNPNTSWHVPVGTWLIQVRARLPGLYKLVVERKEGTGEGS</sequence>
<name>A0AAV7RS95_PLEWA</name>
<dbReference type="Proteomes" id="UP001066276">
    <property type="component" value="Chromosome 5"/>
</dbReference>
<proteinExistence type="predicted"/>
<evidence type="ECO:0000256" key="1">
    <source>
        <dbReference type="SAM" id="MobiDB-lite"/>
    </source>
</evidence>
<evidence type="ECO:0000313" key="3">
    <source>
        <dbReference type="Proteomes" id="UP001066276"/>
    </source>
</evidence>
<accession>A0AAV7RS95</accession>
<gene>
    <name evidence="2" type="ORF">NDU88_007179</name>
</gene>
<organism evidence="2 3">
    <name type="scientific">Pleurodeles waltl</name>
    <name type="common">Iberian ribbed newt</name>
    <dbReference type="NCBI Taxonomy" id="8319"/>
    <lineage>
        <taxon>Eukaryota</taxon>
        <taxon>Metazoa</taxon>
        <taxon>Chordata</taxon>
        <taxon>Craniata</taxon>
        <taxon>Vertebrata</taxon>
        <taxon>Euteleostomi</taxon>
        <taxon>Amphibia</taxon>
        <taxon>Batrachia</taxon>
        <taxon>Caudata</taxon>
        <taxon>Salamandroidea</taxon>
        <taxon>Salamandridae</taxon>
        <taxon>Pleurodelinae</taxon>
        <taxon>Pleurodeles</taxon>
    </lineage>
</organism>
<feature type="compositionally biased region" description="Polar residues" evidence="1">
    <location>
        <begin position="64"/>
        <end position="74"/>
    </location>
</feature>
<protein>
    <submittedName>
        <fullName evidence="2">Uncharacterized protein</fullName>
    </submittedName>
</protein>
<feature type="region of interest" description="Disordered" evidence="1">
    <location>
        <begin position="1"/>
        <end position="30"/>
    </location>
</feature>
<feature type="region of interest" description="Disordered" evidence="1">
    <location>
        <begin position="46"/>
        <end position="74"/>
    </location>
</feature>
<dbReference type="EMBL" id="JANPWB010000009">
    <property type="protein sequence ID" value="KAJ1154427.1"/>
    <property type="molecule type" value="Genomic_DNA"/>
</dbReference>
<evidence type="ECO:0000313" key="2">
    <source>
        <dbReference type="EMBL" id="KAJ1154427.1"/>
    </source>
</evidence>
<comment type="caution">
    <text evidence="2">The sequence shown here is derived from an EMBL/GenBank/DDBJ whole genome shotgun (WGS) entry which is preliminary data.</text>
</comment>
<dbReference type="AlphaFoldDB" id="A0AAV7RS95"/>
<keyword evidence="3" id="KW-1185">Reference proteome</keyword>